<evidence type="ECO:0000313" key="1">
    <source>
        <dbReference type="EMBL" id="XCH45195.1"/>
    </source>
</evidence>
<sequence length="130" mass="15192">MKTKTKKEMNLPQLIEYAWEYGLKGITFYSINGDRGVDYEASFDEDGNFYSNDEINPELIFEVETEEEITEDTVIPKLLVKFKSPSRYQVFSNDYINSFEVEEGNIEAFYILNDDLTLTLIWTKEKGLVD</sequence>
<dbReference type="EMBL" id="PP931174">
    <property type="protein sequence ID" value="XCH45195.1"/>
    <property type="molecule type" value="Genomic_DNA"/>
</dbReference>
<reference evidence="1" key="1">
    <citation type="submission" date="2024-06" db="EMBL/GenBank/DDBJ databases">
        <authorList>
            <person name="Ashkenazi R."/>
            <person name="Lipszyc R.R."/>
            <person name="Braunstein R."/>
            <person name="Yerushalmy O."/>
            <person name="Alkalay-Oren S."/>
            <person name="Coppenhagn-Glazer S."/>
            <person name="Hazan R."/>
        </authorList>
    </citation>
    <scope>NUCLEOTIDE SEQUENCE</scope>
</reference>
<accession>A0AAU8GSZ3</accession>
<protein>
    <submittedName>
        <fullName evidence="1">Uncharacterized protein</fullName>
    </submittedName>
</protein>
<name>A0AAU8GSZ3_9VIRU</name>
<proteinExistence type="predicted"/>
<organism evidence="1">
    <name type="scientific">Mammaliicoccus phage MSShimriz1</name>
    <dbReference type="NCBI Taxonomy" id="3230127"/>
    <lineage>
        <taxon>Viruses</taxon>
    </lineage>
</organism>